<dbReference type="EMBL" id="BRXX01000382">
    <property type="protein sequence ID" value="GMI08522.1"/>
    <property type="molecule type" value="Genomic_DNA"/>
</dbReference>
<dbReference type="SMART" id="SM01388">
    <property type="entry name" value="Mob1_phocein"/>
    <property type="match status" value="1"/>
</dbReference>
<sequence>MKKRAHLYSESQAHNRSFLFLIHSFHISVYYDYESMRNPFGKKKKQPQVPAAAAASTEQSKRPSKGEATSHSGHQQQHHYGSEKPPPTVASSQSRPRSSSNTFQPLRHRSSTFMNRLHAYTQRTLGSGGTLYEAVVLPRGENCGGWVVVNLFDYFNDLSALWDVVAKDASLQNFKAGEGYPSGIEYKWKPSGPNSQPFSVSAPDYVNRTMQWAYETLNDKSLFPDDDDEELCTSIWSTKLFATTVSTLFKRIFRVYAILYSSFFNTFDALDLSAELNSCFKHFMFFSLEFQLLQDSEVAVLDIIVKPIKAQHMKSELEAKRNKENKAKRTNA</sequence>
<dbReference type="AlphaFoldDB" id="A0A9W7CEL6"/>
<comment type="caution">
    <text evidence="2">The sequence shown here is derived from an EMBL/GenBank/DDBJ whole genome shotgun (WGS) entry which is preliminary data.</text>
</comment>
<evidence type="ECO:0000256" key="1">
    <source>
        <dbReference type="SAM" id="MobiDB-lite"/>
    </source>
</evidence>
<evidence type="ECO:0000313" key="2">
    <source>
        <dbReference type="EMBL" id="GMI08522.1"/>
    </source>
</evidence>
<feature type="region of interest" description="Disordered" evidence="1">
    <location>
        <begin position="41"/>
        <end position="107"/>
    </location>
</feature>
<feature type="compositionally biased region" description="Low complexity" evidence="1">
    <location>
        <begin position="70"/>
        <end position="79"/>
    </location>
</feature>
<keyword evidence="3" id="KW-1185">Reference proteome</keyword>
<evidence type="ECO:0000313" key="3">
    <source>
        <dbReference type="Proteomes" id="UP001165160"/>
    </source>
</evidence>
<organism evidence="2 3">
    <name type="scientific">Triparma verrucosa</name>
    <dbReference type="NCBI Taxonomy" id="1606542"/>
    <lineage>
        <taxon>Eukaryota</taxon>
        <taxon>Sar</taxon>
        <taxon>Stramenopiles</taxon>
        <taxon>Ochrophyta</taxon>
        <taxon>Bolidophyceae</taxon>
        <taxon>Parmales</taxon>
        <taxon>Triparmaceae</taxon>
        <taxon>Triparma</taxon>
    </lineage>
</organism>
<dbReference type="Pfam" id="PF03637">
    <property type="entry name" value="Mob1_phocein"/>
    <property type="match status" value="1"/>
</dbReference>
<accession>A0A9W7CEL6</accession>
<proteinExistence type="predicted"/>
<feature type="compositionally biased region" description="Low complexity" evidence="1">
    <location>
        <begin position="91"/>
        <end position="100"/>
    </location>
</feature>
<dbReference type="Proteomes" id="UP001165160">
    <property type="component" value="Unassembled WGS sequence"/>
</dbReference>
<dbReference type="PANTHER" id="PTHR22599">
    <property type="entry name" value="MPS ONE BINDER KINASE ACTIVATOR-LIKE MOB"/>
    <property type="match status" value="1"/>
</dbReference>
<name>A0A9W7CEL6_9STRA</name>
<dbReference type="InterPro" id="IPR036703">
    <property type="entry name" value="MOB_kinase_act_sf"/>
</dbReference>
<dbReference type="InterPro" id="IPR005301">
    <property type="entry name" value="MOB_kinase_act_fam"/>
</dbReference>
<gene>
    <name evidence="2" type="ORF">TrVE_jg6702</name>
</gene>
<protein>
    <submittedName>
        <fullName evidence="2">Uncharacterized protein</fullName>
    </submittedName>
</protein>
<dbReference type="SUPFAM" id="SSF101152">
    <property type="entry name" value="Mob1/phocein"/>
    <property type="match status" value="1"/>
</dbReference>
<dbReference type="Gene3D" id="1.20.140.30">
    <property type="entry name" value="MOB kinase activator"/>
    <property type="match status" value="1"/>
</dbReference>
<reference evidence="3" key="1">
    <citation type="journal article" date="2023" name="Commun. Biol.">
        <title>Genome analysis of Parmales, the sister group of diatoms, reveals the evolutionary specialization of diatoms from phago-mixotrophs to photoautotrophs.</title>
        <authorList>
            <person name="Ban H."/>
            <person name="Sato S."/>
            <person name="Yoshikawa S."/>
            <person name="Yamada K."/>
            <person name="Nakamura Y."/>
            <person name="Ichinomiya M."/>
            <person name="Sato N."/>
            <person name="Blanc-Mathieu R."/>
            <person name="Endo H."/>
            <person name="Kuwata A."/>
            <person name="Ogata H."/>
        </authorList>
    </citation>
    <scope>NUCLEOTIDE SEQUENCE [LARGE SCALE GENOMIC DNA]</scope>
    <source>
        <strain evidence="3">NIES 3699</strain>
    </source>
</reference>